<dbReference type="GO" id="GO:0004222">
    <property type="term" value="F:metalloendopeptidase activity"/>
    <property type="evidence" value="ECO:0007669"/>
    <property type="project" value="InterPro"/>
</dbReference>
<evidence type="ECO:0000256" key="5">
    <source>
        <dbReference type="ARBA" id="ARBA00023049"/>
    </source>
</evidence>
<dbReference type="STRING" id="1037660.A0A066VME3"/>
<gene>
    <name evidence="9" type="ORF">K437DRAFT_226755</name>
</gene>
<proteinExistence type="inferred from homology"/>
<dbReference type="GeneID" id="25262587"/>
<reference evidence="9 10" key="1">
    <citation type="submission" date="2014-05" db="EMBL/GenBank/DDBJ databases">
        <title>Draft genome sequence of a rare smut relative, Tilletiaria anomala UBC 951.</title>
        <authorList>
            <consortium name="DOE Joint Genome Institute"/>
            <person name="Toome M."/>
            <person name="Kuo A."/>
            <person name="Henrissat B."/>
            <person name="Lipzen A."/>
            <person name="Tritt A."/>
            <person name="Yoshinaga Y."/>
            <person name="Zane M."/>
            <person name="Barry K."/>
            <person name="Grigoriev I.V."/>
            <person name="Spatafora J.W."/>
            <person name="Aimea M.C."/>
        </authorList>
    </citation>
    <scope>NUCLEOTIDE SEQUENCE [LARGE SCALE GENOMIC DNA]</scope>
    <source>
        <strain evidence="9 10">UBC 951</strain>
    </source>
</reference>
<evidence type="ECO:0000313" key="10">
    <source>
        <dbReference type="Proteomes" id="UP000027361"/>
    </source>
</evidence>
<sequence>MRQTLGQYSESLTSVRLLQRRTFSSQFRRSASYKRFGQGRSIPSGFPGIPGQSPRSSFGASLNGVPTRLGGGGSGQGPFGRIPPVIFIIIGLGGGYYVMHLERVPQTGRLRFNDVSPTQEEQMGIESYKEMLRKYRGRILSPSHPYSQMVKRVAERIVRAIESTGMAEQGLSSVGGDGEVRMGDAHKDDEFLRSKPLGVLGRRKSGSDPDASSKTDWEVFVIHDDSEKNAFVLPGGKIFVFTGILPICKDEDGLATVLGHEIAHQLARHGAEKMAGFKVLIAGAAILELLGLDIGLSRAALTLLLQLPNSRKTEIEADYIGLRLMSQACFDPRQAQHLWRRMQASEGTQTGGIGEVLEGMLSTHPVTRSRIENMQKWLPEAEQIRDASGCPAEGAMNAFRAAPESPGGRFGQRPSGAGYATRQPETDPYGLTVLRG</sequence>
<dbReference type="FunCoup" id="A0A066VME3">
    <property type="interactions" value="101"/>
</dbReference>
<comment type="caution">
    <text evidence="9">The sequence shown here is derived from an EMBL/GenBank/DDBJ whole genome shotgun (WGS) entry which is preliminary data.</text>
</comment>
<accession>A0A066VME3</accession>
<dbReference type="OrthoDB" id="7464992at2759"/>
<comment type="similarity">
    <text evidence="6">Belongs to the peptidase M48 family.</text>
</comment>
<keyword evidence="1 6" id="KW-0645">Protease</keyword>
<dbReference type="CDD" id="cd07331">
    <property type="entry name" value="M48C_Oma1_like"/>
    <property type="match status" value="1"/>
</dbReference>
<organism evidence="9 10">
    <name type="scientific">Tilletiaria anomala (strain ATCC 24038 / CBS 436.72 / UBC 951)</name>
    <dbReference type="NCBI Taxonomy" id="1037660"/>
    <lineage>
        <taxon>Eukaryota</taxon>
        <taxon>Fungi</taxon>
        <taxon>Dikarya</taxon>
        <taxon>Basidiomycota</taxon>
        <taxon>Ustilaginomycotina</taxon>
        <taxon>Exobasidiomycetes</taxon>
        <taxon>Georgefischeriales</taxon>
        <taxon>Tilletiariaceae</taxon>
        <taxon>Tilletiaria</taxon>
    </lineage>
</organism>
<dbReference type="InterPro" id="IPR051156">
    <property type="entry name" value="Mito/Outer_Membr_Metalloprot"/>
</dbReference>
<dbReference type="Proteomes" id="UP000027361">
    <property type="component" value="Unassembled WGS sequence"/>
</dbReference>
<evidence type="ECO:0000256" key="4">
    <source>
        <dbReference type="ARBA" id="ARBA00022833"/>
    </source>
</evidence>
<keyword evidence="5 6" id="KW-0482">Metalloprotease</keyword>
<dbReference type="OMA" id="MITKNLW"/>
<dbReference type="HOGENOM" id="CLU_029002_1_0_1"/>
<protein>
    <recommendedName>
        <fullName evidence="8">Peptidase M48 domain-containing protein</fullName>
    </recommendedName>
</protein>
<keyword evidence="4 6" id="KW-0862">Zinc</keyword>
<evidence type="ECO:0000313" key="9">
    <source>
        <dbReference type="EMBL" id="KDN41443.1"/>
    </source>
</evidence>
<evidence type="ECO:0000259" key="8">
    <source>
        <dbReference type="Pfam" id="PF01435"/>
    </source>
</evidence>
<evidence type="ECO:0000256" key="1">
    <source>
        <dbReference type="ARBA" id="ARBA00022670"/>
    </source>
</evidence>
<evidence type="ECO:0000256" key="6">
    <source>
        <dbReference type="RuleBase" id="RU003983"/>
    </source>
</evidence>
<evidence type="ECO:0000256" key="2">
    <source>
        <dbReference type="ARBA" id="ARBA00022723"/>
    </source>
</evidence>
<keyword evidence="3 6" id="KW-0378">Hydrolase</keyword>
<evidence type="ECO:0000256" key="7">
    <source>
        <dbReference type="SAM" id="MobiDB-lite"/>
    </source>
</evidence>
<dbReference type="AlphaFoldDB" id="A0A066VME3"/>
<feature type="region of interest" description="Disordered" evidence="7">
    <location>
        <begin position="42"/>
        <end position="76"/>
    </location>
</feature>
<dbReference type="PANTHER" id="PTHR22726:SF1">
    <property type="entry name" value="METALLOENDOPEPTIDASE OMA1, MITOCHONDRIAL"/>
    <property type="match status" value="1"/>
</dbReference>
<dbReference type="Gene3D" id="3.30.2010.10">
    <property type="entry name" value="Metalloproteases ('zincins'), catalytic domain"/>
    <property type="match status" value="1"/>
</dbReference>
<keyword evidence="2" id="KW-0479">Metal-binding</keyword>
<dbReference type="GO" id="GO:0034982">
    <property type="term" value="P:mitochondrial protein processing"/>
    <property type="evidence" value="ECO:0007669"/>
    <property type="project" value="TreeGrafter"/>
</dbReference>
<dbReference type="GO" id="GO:0005743">
    <property type="term" value="C:mitochondrial inner membrane"/>
    <property type="evidence" value="ECO:0007669"/>
    <property type="project" value="TreeGrafter"/>
</dbReference>
<comment type="cofactor">
    <cofactor evidence="6">
        <name>Zn(2+)</name>
        <dbReference type="ChEBI" id="CHEBI:29105"/>
    </cofactor>
    <text evidence="6">Binds 1 zinc ion per subunit.</text>
</comment>
<dbReference type="GO" id="GO:0006515">
    <property type="term" value="P:protein quality control for misfolded or incompletely synthesized proteins"/>
    <property type="evidence" value="ECO:0007669"/>
    <property type="project" value="TreeGrafter"/>
</dbReference>
<dbReference type="Pfam" id="PF01435">
    <property type="entry name" value="Peptidase_M48"/>
    <property type="match status" value="1"/>
</dbReference>
<feature type="domain" description="Peptidase M48" evidence="8">
    <location>
        <begin position="213"/>
        <end position="377"/>
    </location>
</feature>
<dbReference type="InterPro" id="IPR001915">
    <property type="entry name" value="Peptidase_M48"/>
</dbReference>
<evidence type="ECO:0000256" key="3">
    <source>
        <dbReference type="ARBA" id="ARBA00022801"/>
    </source>
</evidence>
<dbReference type="RefSeq" id="XP_013241733.1">
    <property type="nucleotide sequence ID" value="XM_013386279.1"/>
</dbReference>
<name>A0A066VME3_TILAU</name>
<feature type="region of interest" description="Disordered" evidence="7">
    <location>
        <begin position="402"/>
        <end position="436"/>
    </location>
</feature>
<dbReference type="GO" id="GO:0046872">
    <property type="term" value="F:metal ion binding"/>
    <property type="evidence" value="ECO:0007669"/>
    <property type="project" value="UniProtKB-KW"/>
</dbReference>
<dbReference type="PANTHER" id="PTHR22726">
    <property type="entry name" value="METALLOENDOPEPTIDASE OMA1"/>
    <property type="match status" value="1"/>
</dbReference>
<dbReference type="InParanoid" id="A0A066VME3"/>
<dbReference type="EMBL" id="JMSN01000080">
    <property type="protein sequence ID" value="KDN41443.1"/>
    <property type="molecule type" value="Genomic_DNA"/>
</dbReference>
<keyword evidence="10" id="KW-1185">Reference proteome</keyword>